<dbReference type="AlphaFoldDB" id="A0AA35LGC6"/>
<dbReference type="InterPro" id="IPR019799">
    <property type="entry name" value="Glyco_hydro_22_CS"/>
</dbReference>
<dbReference type="FunFam" id="1.10.530.10:FF:000001">
    <property type="entry name" value="Lysozyme C"/>
    <property type="match status" value="1"/>
</dbReference>
<dbReference type="InterPro" id="IPR001916">
    <property type="entry name" value="Glyco_hydro_22"/>
</dbReference>
<keyword evidence="9" id="KW-1185">Reference proteome</keyword>
<accession>A0AA35LGC6</accession>
<dbReference type="PANTHER" id="PTHR11407:SF63">
    <property type="entry name" value="LYSOZYME C"/>
    <property type="match status" value="1"/>
</dbReference>
<dbReference type="PRINTS" id="PR00135">
    <property type="entry name" value="LYZLACT"/>
</dbReference>
<evidence type="ECO:0000256" key="5">
    <source>
        <dbReference type="RuleBase" id="RU004440"/>
    </source>
</evidence>
<dbReference type="PANTHER" id="PTHR11407">
    <property type="entry name" value="LYSOZYME C"/>
    <property type="match status" value="1"/>
</dbReference>
<dbReference type="EC" id="3.2.1.17" evidence="2"/>
<keyword evidence="3" id="KW-0929">Antimicrobial</keyword>
<dbReference type="InterPro" id="IPR023346">
    <property type="entry name" value="Lysozyme-like_dom_sf"/>
</dbReference>
<evidence type="ECO:0000313" key="9">
    <source>
        <dbReference type="Proteomes" id="UP001178461"/>
    </source>
</evidence>
<gene>
    <name evidence="8" type="ORF">PODLI_1B027916</name>
</gene>
<dbReference type="Pfam" id="PF00062">
    <property type="entry name" value="Lys"/>
    <property type="match status" value="1"/>
</dbReference>
<proteinExistence type="inferred from homology"/>
<dbReference type="GO" id="GO:0031640">
    <property type="term" value="P:killing of cells of another organism"/>
    <property type="evidence" value="ECO:0007669"/>
    <property type="project" value="UniProtKB-KW"/>
</dbReference>
<keyword evidence="3" id="KW-0081">Bacteriolytic enzyme</keyword>
<evidence type="ECO:0000313" key="8">
    <source>
        <dbReference type="EMBL" id="CAI5795830.1"/>
    </source>
</evidence>
<organism evidence="8 9">
    <name type="scientific">Podarcis lilfordi</name>
    <name type="common">Lilford's wall lizard</name>
    <dbReference type="NCBI Taxonomy" id="74358"/>
    <lineage>
        <taxon>Eukaryota</taxon>
        <taxon>Metazoa</taxon>
        <taxon>Chordata</taxon>
        <taxon>Craniata</taxon>
        <taxon>Vertebrata</taxon>
        <taxon>Euteleostomi</taxon>
        <taxon>Lepidosauria</taxon>
        <taxon>Squamata</taxon>
        <taxon>Bifurcata</taxon>
        <taxon>Unidentata</taxon>
        <taxon>Episquamata</taxon>
        <taxon>Laterata</taxon>
        <taxon>Lacertibaenia</taxon>
        <taxon>Lacertidae</taxon>
        <taxon>Podarcis</taxon>
    </lineage>
</organism>
<dbReference type="PRINTS" id="PR00137">
    <property type="entry name" value="LYSOZYME"/>
</dbReference>
<feature type="signal peptide" evidence="6">
    <location>
        <begin position="1"/>
        <end position="20"/>
    </location>
</feature>
<evidence type="ECO:0000256" key="1">
    <source>
        <dbReference type="ARBA" id="ARBA00010859"/>
    </source>
</evidence>
<evidence type="ECO:0000256" key="6">
    <source>
        <dbReference type="SAM" id="SignalP"/>
    </source>
</evidence>
<protein>
    <recommendedName>
        <fullName evidence="2">lysozyme</fullName>
        <ecNumber evidence="2">3.2.1.17</ecNumber>
    </recommendedName>
</protein>
<evidence type="ECO:0000259" key="7">
    <source>
        <dbReference type="PROSITE" id="PS00128"/>
    </source>
</evidence>
<evidence type="ECO:0000256" key="4">
    <source>
        <dbReference type="ARBA" id="ARBA00023157"/>
    </source>
</evidence>
<dbReference type="SUPFAM" id="SSF53955">
    <property type="entry name" value="Lysozyme-like"/>
    <property type="match status" value="1"/>
</dbReference>
<feature type="chain" id="PRO_5041392261" description="lysozyme" evidence="6">
    <location>
        <begin position="21"/>
        <end position="169"/>
    </location>
</feature>
<dbReference type="Proteomes" id="UP001178461">
    <property type="component" value="Chromosome 17"/>
</dbReference>
<dbReference type="Gene3D" id="1.10.530.10">
    <property type="match status" value="1"/>
</dbReference>
<feature type="domain" description="Glycosyl hydrolases family 22 (GH22)" evidence="7">
    <location>
        <begin position="92"/>
        <end position="110"/>
    </location>
</feature>
<comment type="similarity">
    <text evidence="1 5">Belongs to the glycosyl hydrolase 22 family.</text>
</comment>
<sequence>MKTLHLLSFCLLMVANETRKFEDCELFYKLRDLGLDGFRGIDVKQYVCMAGFPANYNTEYYETEEGVPHYGLFHLSGQEWCFNERRPSQNKCNISCDYLLDDDIADDVRCLKKVITEKGLEYWTHYQVNCSRGALSILHLSCSYFLEYQSWFKNLVLYGKKKEVHIHFN</sequence>
<keyword evidence="6" id="KW-0732">Signal</keyword>
<evidence type="ECO:0000256" key="2">
    <source>
        <dbReference type="ARBA" id="ARBA00012732"/>
    </source>
</evidence>
<dbReference type="SMART" id="SM00263">
    <property type="entry name" value="LYZ1"/>
    <property type="match status" value="1"/>
</dbReference>
<dbReference type="InterPro" id="IPR000974">
    <property type="entry name" value="Glyco_hydro_22_lys"/>
</dbReference>
<name>A0AA35LGC6_9SAUR</name>
<dbReference type="PROSITE" id="PS00128">
    <property type="entry name" value="GLYCOSYL_HYDROL_F22_1"/>
    <property type="match status" value="1"/>
</dbReference>
<keyword evidence="4" id="KW-1015">Disulfide bond</keyword>
<dbReference type="GO" id="GO:0042742">
    <property type="term" value="P:defense response to bacterium"/>
    <property type="evidence" value="ECO:0007669"/>
    <property type="project" value="UniProtKB-KW"/>
</dbReference>
<reference evidence="8" key="1">
    <citation type="submission" date="2022-12" db="EMBL/GenBank/DDBJ databases">
        <authorList>
            <person name="Alioto T."/>
            <person name="Alioto T."/>
            <person name="Gomez Garrido J."/>
        </authorList>
    </citation>
    <scope>NUCLEOTIDE SEQUENCE</scope>
</reference>
<dbReference type="PROSITE" id="PS51348">
    <property type="entry name" value="GLYCOSYL_HYDROL_F22_2"/>
    <property type="match status" value="1"/>
</dbReference>
<dbReference type="EMBL" id="OX395142">
    <property type="protein sequence ID" value="CAI5795830.1"/>
    <property type="molecule type" value="Genomic_DNA"/>
</dbReference>
<dbReference type="GO" id="GO:0003796">
    <property type="term" value="F:lysozyme activity"/>
    <property type="evidence" value="ECO:0007669"/>
    <property type="project" value="UniProtKB-EC"/>
</dbReference>
<evidence type="ECO:0000256" key="3">
    <source>
        <dbReference type="ARBA" id="ARBA00022638"/>
    </source>
</evidence>